<sequence>MHEWHCHHINPYHLSKDDSYSNLVVIHKTIHQLVHLKDKVKIEALLQSLKLTSRQKEKVNKLRLRCQNEII</sequence>
<dbReference type="Proteomes" id="UP000319837">
    <property type="component" value="Unassembled WGS sequence"/>
</dbReference>
<accession>A0A553SRE4</accession>
<comment type="caution">
    <text evidence="1">The sequence shown here is derived from an EMBL/GenBank/DDBJ whole genome shotgun (WGS) entry which is preliminary data.</text>
</comment>
<dbReference type="AlphaFoldDB" id="A0A553SRE4"/>
<reference evidence="2" key="1">
    <citation type="submission" date="2018-10" db="EMBL/GenBank/DDBJ databases">
        <title>FDA dAtabase for Regulatory Grade micrObial Sequences (FDA-ARGOS): Supporting development and validation of Infectious Disease Dx tests.</title>
        <authorList>
            <person name="Minogue T."/>
            <person name="Wolcott M."/>
            <person name="Wasieloski L."/>
            <person name="Aguilar W."/>
            <person name="Moore D."/>
            <person name="Tallon L."/>
            <person name="Sadzewicz L."/>
            <person name="Sengamalay N."/>
            <person name="Ott S."/>
            <person name="Godinez A."/>
            <person name="Nagaraj S."/>
            <person name="Vavikolanu K."/>
            <person name="Vyas G."/>
            <person name="Nadendla S."/>
            <person name="George J."/>
            <person name="Sichtig H."/>
        </authorList>
    </citation>
    <scope>NUCLEOTIDE SEQUENCE [LARGE SCALE GENOMIC DNA]</scope>
    <source>
        <strain evidence="2">FDAARGOS_343</strain>
    </source>
</reference>
<organism evidence="1 2">
    <name type="scientific">Niallia circulans</name>
    <name type="common">Bacillus circulans</name>
    <dbReference type="NCBI Taxonomy" id="1397"/>
    <lineage>
        <taxon>Bacteria</taxon>
        <taxon>Bacillati</taxon>
        <taxon>Bacillota</taxon>
        <taxon>Bacilli</taxon>
        <taxon>Bacillales</taxon>
        <taxon>Bacillaceae</taxon>
        <taxon>Niallia</taxon>
    </lineage>
</organism>
<proteinExistence type="predicted"/>
<protein>
    <submittedName>
        <fullName evidence="1">Uncharacterized protein</fullName>
    </submittedName>
</protein>
<name>A0A553SRE4_NIACI</name>
<gene>
    <name evidence="1" type="ORF">CEQ21_00900</name>
</gene>
<evidence type="ECO:0000313" key="1">
    <source>
        <dbReference type="EMBL" id="TRZ39562.1"/>
    </source>
</evidence>
<evidence type="ECO:0000313" key="2">
    <source>
        <dbReference type="Proteomes" id="UP000319837"/>
    </source>
</evidence>
<dbReference type="EMBL" id="RIBP01000001">
    <property type="protein sequence ID" value="TRZ39562.1"/>
    <property type="molecule type" value="Genomic_DNA"/>
</dbReference>